<dbReference type="Proteomes" id="UP000267418">
    <property type="component" value="Unassembled WGS sequence"/>
</dbReference>
<dbReference type="PANTHER" id="PTHR46847">
    <property type="entry name" value="D-ALLOSE-BINDING PERIPLASMIC PROTEIN-RELATED"/>
    <property type="match status" value="1"/>
</dbReference>
<dbReference type="Gene3D" id="3.40.50.2300">
    <property type="match status" value="2"/>
</dbReference>
<evidence type="ECO:0000256" key="4">
    <source>
        <dbReference type="SAM" id="SignalP"/>
    </source>
</evidence>
<feature type="chain" id="PRO_5019534698" evidence="4">
    <location>
        <begin position="31"/>
        <end position="372"/>
    </location>
</feature>
<dbReference type="GO" id="GO:0030313">
    <property type="term" value="C:cell envelope"/>
    <property type="evidence" value="ECO:0007669"/>
    <property type="project" value="UniProtKB-SubCell"/>
</dbReference>
<comment type="similarity">
    <text evidence="2">Belongs to the bacterial solute-binding protein 2 family.</text>
</comment>
<dbReference type="SUPFAM" id="SSF53822">
    <property type="entry name" value="Periplasmic binding protein-like I"/>
    <property type="match status" value="1"/>
</dbReference>
<evidence type="ECO:0000256" key="2">
    <source>
        <dbReference type="ARBA" id="ARBA00007639"/>
    </source>
</evidence>
<dbReference type="GO" id="GO:0030246">
    <property type="term" value="F:carbohydrate binding"/>
    <property type="evidence" value="ECO:0007669"/>
    <property type="project" value="UniProtKB-ARBA"/>
</dbReference>
<protein>
    <submittedName>
        <fullName evidence="6">Ribose ABC transporter substrate-binding protein</fullName>
    </submittedName>
</protein>
<comment type="subcellular location">
    <subcellularLocation>
        <location evidence="1">Cell envelope</location>
    </subcellularLocation>
</comment>
<comment type="caution">
    <text evidence="6">The sequence shown here is derived from an EMBL/GenBank/DDBJ whole genome shotgun (WGS) entry which is preliminary data.</text>
</comment>
<name>A0A431TPI5_9BURK</name>
<evidence type="ECO:0000313" key="7">
    <source>
        <dbReference type="Proteomes" id="UP000267418"/>
    </source>
</evidence>
<dbReference type="RefSeq" id="WP_093301085.1">
    <property type="nucleotide sequence ID" value="NZ_RXOE01000002.1"/>
</dbReference>
<dbReference type="EMBL" id="RXOE01000002">
    <property type="protein sequence ID" value="RTQ35634.1"/>
    <property type="molecule type" value="Genomic_DNA"/>
</dbReference>
<proteinExistence type="inferred from homology"/>
<reference evidence="6 7" key="1">
    <citation type="submission" date="2018-12" db="EMBL/GenBank/DDBJ databases">
        <title>The genome of Variovorax gossypii DSM 100435.</title>
        <authorList>
            <person name="Gao J."/>
            <person name="Sun J."/>
        </authorList>
    </citation>
    <scope>NUCLEOTIDE SEQUENCE [LARGE SCALE GENOMIC DNA]</scope>
    <source>
        <strain evidence="6 7">DSM 100435</strain>
    </source>
</reference>
<keyword evidence="7" id="KW-1185">Reference proteome</keyword>
<dbReference type="PANTHER" id="PTHR46847:SF3">
    <property type="entry name" value="GALACTOFURANOSE-BINDING PROTEIN YTFQ"/>
    <property type="match status" value="1"/>
</dbReference>
<accession>A0A431TPI5</accession>
<keyword evidence="3 4" id="KW-0732">Signal</keyword>
<dbReference type="CDD" id="cd19998">
    <property type="entry name" value="PBP1_ABC_sugar_binding-like"/>
    <property type="match status" value="1"/>
</dbReference>
<sequence>MNPTFQRNLRRVLPAVAFAAAATAVSVSNAAETFLPACYKPAAGVSTTVSYPARKGPYRVALVNGHTGIPWRMQMIQQTRAWAARPDVAKDIKELKVVSTGADVASQIAAIDNFIQAGYDAIAFIAVNPKAFDAVIRRAKKAGTVLVSFDNPVDSPDVLRITPEWVEFEGDIKTQAVVDLMPVKKGKLLEVRGLPGNSTDRDRHAGVRKILDKYKDISVVEVTGNWDTGTVQKVVADAIAVNGKFDAVVCQHGCRGVTSAMKAANHPPVPVGGDAENGFVKALIEQKIPGISVSTSPGQGPVAMRAAIALLQGQTLPSLVNLPTPNVLTKDMKPDVNYFPNLPDSYETVSSYASCGISFTPDEINKFNPDNN</sequence>
<evidence type="ECO:0000256" key="3">
    <source>
        <dbReference type="ARBA" id="ARBA00022729"/>
    </source>
</evidence>
<dbReference type="InterPro" id="IPR028082">
    <property type="entry name" value="Peripla_BP_I"/>
</dbReference>
<evidence type="ECO:0000259" key="5">
    <source>
        <dbReference type="Pfam" id="PF13407"/>
    </source>
</evidence>
<dbReference type="OrthoDB" id="9814427at2"/>
<evidence type="ECO:0000256" key="1">
    <source>
        <dbReference type="ARBA" id="ARBA00004196"/>
    </source>
</evidence>
<evidence type="ECO:0000313" key="6">
    <source>
        <dbReference type="EMBL" id="RTQ35634.1"/>
    </source>
</evidence>
<dbReference type="Pfam" id="PF13407">
    <property type="entry name" value="Peripla_BP_4"/>
    <property type="match status" value="1"/>
</dbReference>
<dbReference type="InterPro" id="IPR025997">
    <property type="entry name" value="SBP_2_dom"/>
</dbReference>
<dbReference type="AlphaFoldDB" id="A0A431TPI5"/>
<gene>
    <name evidence="6" type="ORF">EJP69_14915</name>
</gene>
<feature type="domain" description="Periplasmic binding protein" evidence="5">
    <location>
        <begin position="60"/>
        <end position="314"/>
    </location>
</feature>
<organism evidence="6 7">
    <name type="scientific">Variovorax gossypii</name>
    <dbReference type="NCBI Taxonomy" id="1679495"/>
    <lineage>
        <taxon>Bacteria</taxon>
        <taxon>Pseudomonadati</taxon>
        <taxon>Pseudomonadota</taxon>
        <taxon>Betaproteobacteria</taxon>
        <taxon>Burkholderiales</taxon>
        <taxon>Comamonadaceae</taxon>
        <taxon>Variovorax</taxon>
    </lineage>
</organism>
<feature type="signal peptide" evidence="4">
    <location>
        <begin position="1"/>
        <end position="30"/>
    </location>
</feature>